<evidence type="ECO:0000256" key="7">
    <source>
        <dbReference type="ARBA" id="ARBA00058212"/>
    </source>
</evidence>
<dbReference type="STRING" id="407022.SAMN05661044_01949"/>
<organism evidence="9 10">
    <name type="scientific">Olivibacter domesticus</name>
    <name type="common">Pseudosphingobacterium domesticum</name>
    <dbReference type="NCBI Taxonomy" id="407022"/>
    <lineage>
        <taxon>Bacteria</taxon>
        <taxon>Pseudomonadati</taxon>
        <taxon>Bacteroidota</taxon>
        <taxon>Sphingobacteriia</taxon>
        <taxon>Sphingobacteriales</taxon>
        <taxon>Sphingobacteriaceae</taxon>
        <taxon>Olivibacter</taxon>
    </lineage>
</organism>
<dbReference type="Gene3D" id="3.40.980.10">
    <property type="entry name" value="MoaB/Mog-like domain"/>
    <property type="match status" value="1"/>
</dbReference>
<dbReference type="GO" id="GO:0061598">
    <property type="term" value="F:molybdopterin adenylyltransferase activity"/>
    <property type="evidence" value="ECO:0007669"/>
    <property type="project" value="UniProtKB-EC"/>
</dbReference>
<evidence type="ECO:0000256" key="3">
    <source>
        <dbReference type="ARBA" id="ARBA00013491"/>
    </source>
</evidence>
<dbReference type="SUPFAM" id="SSF53218">
    <property type="entry name" value="Molybdenum cofactor biosynthesis proteins"/>
    <property type="match status" value="1"/>
</dbReference>
<comment type="pathway">
    <text evidence="1">Cofactor biosynthesis; molybdopterin biosynthesis.</text>
</comment>
<dbReference type="RefSeq" id="WP_093322855.1">
    <property type="nucleotide sequence ID" value="NZ_FOAF01000001.1"/>
</dbReference>
<keyword evidence="10" id="KW-1185">Reference proteome</keyword>
<comment type="catalytic activity">
    <reaction evidence="5">
        <text>molybdopterin + ATP + H(+) = adenylyl-molybdopterin + diphosphate</text>
        <dbReference type="Rhea" id="RHEA:31331"/>
        <dbReference type="ChEBI" id="CHEBI:15378"/>
        <dbReference type="ChEBI" id="CHEBI:30616"/>
        <dbReference type="ChEBI" id="CHEBI:33019"/>
        <dbReference type="ChEBI" id="CHEBI:58698"/>
        <dbReference type="ChEBI" id="CHEBI:62727"/>
        <dbReference type="EC" id="2.7.7.75"/>
    </reaction>
</comment>
<dbReference type="SUPFAM" id="SSF55040">
    <property type="entry name" value="Molybdenum cofactor biosynthesis protein C, MoaC"/>
    <property type="match status" value="1"/>
</dbReference>
<dbReference type="NCBIfam" id="NF002947">
    <property type="entry name" value="PRK03604.1"/>
    <property type="match status" value="1"/>
</dbReference>
<dbReference type="PANTHER" id="PTHR43764:SF1">
    <property type="entry name" value="MOLYBDOPTERIN MOLYBDOTRANSFERASE"/>
    <property type="match status" value="1"/>
</dbReference>
<dbReference type="InterPro" id="IPR036522">
    <property type="entry name" value="MoaC_sf"/>
</dbReference>
<comment type="function">
    <text evidence="7">Catalyzes the adenylation of molybdopterin as part of the biosynthesis of the molybdenum-cofactor.</text>
</comment>
<dbReference type="EC" id="2.7.7.75" evidence="2"/>
<evidence type="ECO:0000256" key="2">
    <source>
        <dbReference type="ARBA" id="ARBA00012509"/>
    </source>
</evidence>
<dbReference type="Proteomes" id="UP000199421">
    <property type="component" value="Unassembled WGS sequence"/>
</dbReference>
<dbReference type="CDD" id="cd00886">
    <property type="entry name" value="MogA_MoaB"/>
    <property type="match status" value="1"/>
</dbReference>
<evidence type="ECO:0000256" key="1">
    <source>
        <dbReference type="ARBA" id="ARBA00005046"/>
    </source>
</evidence>
<dbReference type="InterPro" id="IPR001453">
    <property type="entry name" value="MoaB/Mog_dom"/>
</dbReference>
<evidence type="ECO:0000256" key="4">
    <source>
        <dbReference type="ARBA" id="ARBA00023150"/>
    </source>
</evidence>
<dbReference type="InterPro" id="IPR002820">
    <property type="entry name" value="Mopterin_CF_biosynth-C_dom"/>
</dbReference>
<dbReference type="NCBIfam" id="TIGR00177">
    <property type="entry name" value="molyb_syn"/>
    <property type="match status" value="1"/>
</dbReference>
<evidence type="ECO:0000259" key="8">
    <source>
        <dbReference type="SMART" id="SM00852"/>
    </source>
</evidence>
<dbReference type="Pfam" id="PF01967">
    <property type="entry name" value="MoaC"/>
    <property type="match status" value="1"/>
</dbReference>
<evidence type="ECO:0000313" key="10">
    <source>
        <dbReference type="Proteomes" id="UP000199421"/>
    </source>
</evidence>
<sequence length="308" mass="33951">MVDITHKFNTLRKAVALAILKVSTLDTIDAIHNKKVPKGDVFEFSRASGLLAIKKTSDMVPDCHPLPIEYAHISYEVVDLTIIIRVEVHTIYKTGVEVEAMHGAMNVALTIYDMLKPIDKGVEITSVKLESKKGGKSDLIETVKEGFKCAVIVCSDTVSSGIKEDRSGKIIVNKLAKYGITTSEYVLIPDEKDIIQEKAKNFLAQGYQMILFTGGTGLSLRDVTPEAIRPLLDQEIPGVMETARMYGQQRTPLAMLSRGIAGFMENMLIMTLPGSVGGAVETMDALFPAILHVFNVRKGMRHEEKEKE</sequence>
<dbReference type="Pfam" id="PF00994">
    <property type="entry name" value="MoCF_biosynth"/>
    <property type="match status" value="1"/>
</dbReference>
<proteinExistence type="predicted"/>
<accession>A0A1H7MBZ6</accession>
<dbReference type="GO" id="GO:0006777">
    <property type="term" value="P:Mo-molybdopterin cofactor biosynthetic process"/>
    <property type="evidence" value="ECO:0007669"/>
    <property type="project" value="UniProtKB-KW"/>
</dbReference>
<evidence type="ECO:0000256" key="6">
    <source>
        <dbReference type="ARBA" id="ARBA00055087"/>
    </source>
</evidence>
<protein>
    <recommendedName>
        <fullName evidence="3">Molybdopterin adenylyltransferase</fullName>
        <ecNumber evidence="2">2.7.7.75</ecNumber>
    </recommendedName>
</protein>
<comment type="function">
    <text evidence="6">Catalyzes the conversion of (8S)-3',8-cyclo-7,8-dihydroguanosine 5'-triphosphate to cyclic pyranopterin monophosphate (cPMP).</text>
</comment>
<dbReference type="InterPro" id="IPR051920">
    <property type="entry name" value="MPT_Adenylyltrnsfr/MoaC-Rel"/>
</dbReference>
<reference evidence="10" key="1">
    <citation type="submission" date="2016-10" db="EMBL/GenBank/DDBJ databases">
        <authorList>
            <person name="Varghese N."/>
            <person name="Submissions S."/>
        </authorList>
    </citation>
    <scope>NUCLEOTIDE SEQUENCE [LARGE SCALE GENOMIC DNA]</scope>
    <source>
        <strain evidence="10">DSM 18733</strain>
    </source>
</reference>
<feature type="domain" description="MoaB/Mog" evidence="8">
    <location>
        <begin position="150"/>
        <end position="293"/>
    </location>
</feature>
<dbReference type="PROSITE" id="PS01078">
    <property type="entry name" value="MOCF_BIOSYNTHESIS_1"/>
    <property type="match status" value="1"/>
</dbReference>
<keyword evidence="4" id="KW-0501">Molybdenum cofactor biosynthesis</keyword>
<evidence type="ECO:0000256" key="5">
    <source>
        <dbReference type="ARBA" id="ARBA00051131"/>
    </source>
</evidence>
<dbReference type="PIRSF" id="PIRSF036594">
    <property type="entry name" value="MoaC_MogA"/>
    <property type="match status" value="1"/>
</dbReference>
<dbReference type="UniPathway" id="UPA00344"/>
<dbReference type="PANTHER" id="PTHR43764">
    <property type="entry name" value="MOLYBDENUM COFACTOR BIOSYNTHESIS"/>
    <property type="match status" value="1"/>
</dbReference>
<name>A0A1H7MBZ6_OLID1</name>
<dbReference type="SMART" id="SM00852">
    <property type="entry name" value="MoCF_biosynth"/>
    <property type="match status" value="1"/>
</dbReference>
<evidence type="ECO:0000313" key="9">
    <source>
        <dbReference type="EMBL" id="SEL08850.1"/>
    </source>
</evidence>
<dbReference type="InterPro" id="IPR012247">
    <property type="entry name" value="MoaC_MogA"/>
</dbReference>
<dbReference type="InterPro" id="IPR036425">
    <property type="entry name" value="MoaB/Mog-like_dom_sf"/>
</dbReference>
<dbReference type="OrthoDB" id="9794429at2"/>
<dbReference type="InterPro" id="IPR008284">
    <property type="entry name" value="MoCF_biosynth_CS"/>
</dbReference>
<gene>
    <name evidence="9" type="ORF">SAMN05661044_01949</name>
</gene>
<dbReference type="Gene3D" id="3.30.70.640">
    <property type="entry name" value="Molybdopterin cofactor biosynthesis C (MoaC) domain"/>
    <property type="match status" value="1"/>
</dbReference>
<dbReference type="EMBL" id="FOAF01000001">
    <property type="protein sequence ID" value="SEL08850.1"/>
    <property type="molecule type" value="Genomic_DNA"/>
</dbReference>
<dbReference type="AlphaFoldDB" id="A0A1H7MBZ6"/>